<dbReference type="KEGG" id="htq:FRZ44_38180"/>
<name>A0A5J6MMU1_9PROT</name>
<dbReference type="AlphaFoldDB" id="A0A5J6MMU1"/>
<dbReference type="Proteomes" id="UP000326202">
    <property type="component" value="Chromosome"/>
</dbReference>
<sequence length="235" mass="26388">MRLRENYPTIQTIQKGSRKTLRSLDIEALLHWTYQRQKADLVIDRGQGLHRLEAEADGIEIQSRSADGCARIAEIIALGAKIEGLGRPAGELHPDAEAVHEAILVRRKDRETGRSLALTPLQRGLLLVHARQGDRPDWLPGAVQRWEPVRKADGSVKVVWGREGRKDLPSHCEIRLAISQEEIDLARWVYGQWWSGMAWLRWYLTQHKLLKDHGATGPAVASAPWNSASDSRAAA</sequence>
<organism evidence="1 2">
    <name type="scientific">Hypericibacter terrae</name>
    <dbReference type="NCBI Taxonomy" id="2602015"/>
    <lineage>
        <taxon>Bacteria</taxon>
        <taxon>Pseudomonadati</taxon>
        <taxon>Pseudomonadota</taxon>
        <taxon>Alphaproteobacteria</taxon>
        <taxon>Rhodospirillales</taxon>
        <taxon>Dongiaceae</taxon>
        <taxon>Hypericibacter</taxon>
    </lineage>
</organism>
<protein>
    <submittedName>
        <fullName evidence="1">Uncharacterized protein</fullName>
    </submittedName>
</protein>
<dbReference type="RefSeq" id="WP_151178663.1">
    <property type="nucleotide sequence ID" value="NZ_CP042906.1"/>
</dbReference>
<dbReference type="OrthoDB" id="7301376at2"/>
<gene>
    <name evidence="1" type="ORF">FRZ44_38180</name>
</gene>
<reference evidence="1 2" key="1">
    <citation type="submission" date="2019-08" db="EMBL/GenBank/DDBJ databases">
        <title>Hyperibacter terrae gen. nov., sp. nov. and Hyperibacter viscosus sp. nov., two new members in the family Rhodospirillaceae isolated from the rhizosphere of Hypericum perforatum.</title>
        <authorList>
            <person name="Noviana Z."/>
        </authorList>
    </citation>
    <scope>NUCLEOTIDE SEQUENCE [LARGE SCALE GENOMIC DNA]</scope>
    <source>
        <strain evidence="1 2">R5913</strain>
    </source>
</reference>
<accession>A0A5J6MMU1</accession>
<evidence type="ECO:0000313" key="1">
    <source>
        <dbReference type="EMBL" id="QEX18511.1"/>
    </source>
</evidence>
<dbReference type="EMBL" id="CP042906">
    <property type="protein sequence ID" value="QEX18511.1"/>
    <property type="molecule type" value="Genomic_DNA"/>
</dbReference>
<proteinExistence type="predicted"/>
<keyword evidence="2" id="KW-1185">Reference proteome</keyword>
<evidence type="ECO:0000313" key="2">
    <source>
        <dbReference type="Proteomes" id="UP000326202"/>
    </source>
</evidence>